<dbReference type="Proteomes" id="UP001604277">
    <property type="component" value="Unassembled WGS sequence"/>
</dbReference>
<dbReference type="AlphaFoldDB" id="A0ABD1SLW0"/>
<evidence type="ECO:0000313" key="1">
    <source>
        <dbReference type="EMBL" id="KAL2501710.1"/>
    </source>
</evidence>
<protein>
    <submittedName>
        <fullName evidence="1">Uncharacterized protein</fullName>
    </submittedName>
</protein>
<dbReference type="EMBL" id="JBFOLJ010000010">
    <property type="protein sequence ID" value="KAL2501710.1"/>
    <property type="molecule type" value="Genomic_DNA"/>
</dbReference>
<name>A0ABD1SLW0_9LAMI</name>
<reference evidence="2" key="1">
    <citation type="submission" date="2024-07" db="EMBL/GenBank/DDBJ databases">
        <title>Two chromosome-level genome assemblies of Korean endemic species Abeliophyllum distichum and Forsythia ovata (Oleaceae).</title>
        <authorList>
            <person name="Jang H."/>
        </authorList>
    </citation>
    <scope>NUCLEOTIDE SEQUENCE [LARGE SCALE GENOMIC DNA]</scope>
</reference>
<proteinExistence type="predicted"/>
<keyword evidence="2" id="KW-1185">Reference proteome</keyword>
<evidence type="ECO:0000313" key="2">
    <source>
        <dbReference type="Proteomes" id="UP001604277"/>
    </source>
</evidence>
<accession>A0ABD1SLW0</accession>
<comment type="caution">
    <text evidence="1">The sequence shown here is derived from an EMBL/GenBank/DDBJ whole genome shotgun (WGS) entry which is preliminary data.</text>
</comment>
<sequence length="130" mass="14549">MSNSSDCCGRGTTRNELHFVPRMIPATLIDRCVTSVMATLKDMHVTITYLEIAFTNLESAEWVTEGTNRVTEGTDEVLVEGMEKTVDVLVDDGERMDFVQGTNGIMVEGMKEVMKGTDEIFVERTEMVME</sequence>
<organism evidence="1 2">
    <name type="scientific">Forsythia ovata</name>
    <dbReference type="NCBI Taxonomy" id="205694"/>
    <lineage>
        <taxon>Eukaryota</taxon>
        <taxon>Viridiplantae</taxon>
        <taxon>Streptophyta</taxon>
        <taxon>Embryophyta</taxon>
        <taxon>Tracheophyta</taxon>
        <taxon>Spermatophyta</taxon>
        <taxon>Magnoliopsida</taxon>
        <taxon>eudicotyledons</taxon>
        <taxon>Gunneridae</taxon>
        <taxon>Pentapetalae</taxon>
        <taxon>asterids</taxon>
        <taxon>lamiids</taxon>
        <taxon>Lamiales</taxon>
        <taxon>Oleaceae</taxon>
        <taxon>Forsythieae</taxon>
        <taxon>Forsythia</taxon>
    </lineage>
</organism>
<gene>
    <name evidence="1" type="ORF">Fot_35558</name>
</gene>